<dbReference type="Proteomes" id="UP000435877">
    <property type="component" value="Unassembled WGS sequence"/>
</dbReference>
<reference evidence="3 4" key="1">
    <citation type="submission" date="2019-11" db="EMBL/GenBank/DDBJ databases">
        <authorList>
            <person name="Holert J."/>
        </authorList>
    </citation>
    <scope>NUCLEOTIDE SEQUENCE [LARGE SCALE GENOMIC DNA]</scope>
    <source>
        <strain evidence="2">BC3_2A</strain>
        <strain evidence="1">SB11_1A</strain>
    </source>
</reference>
<organism evidence="2 4">
    <name type="scientific">Zhongshania aliphaticivorans</name>
    <dbReference type="NCBI Taxonomy" id="1470434"/>
    <lineage>
        <taxon>Bacteria</taxon>
        <taxon>Pseudomonadati</taxon>
        <taxon>Pseudomonadota</taxon>
        <taxon>Gammaproteobacteria</taxon>
        <taxon>Cellvibrionales</taxon>
        <taxon>Spongiibacteraceae</taxon>
        <taxon>Zhongshania</taxon>
    </lineage>
</organism>
<evidence type="ECO:0000313" key="3">
    <source>
        <dbReference type="Proteomes" id="UP000435877"/>
    </source>
</evidence>
<accession>A0A5S9P6D5</accession>
<dbReference type="GO" id="GO:0004497">
    <property type="term" value="F:monooxygenase activity"/>
    <property type="evidence" value="ECO:0007669"/>
    <property type="project" value="UniProtKB-KW"/>
</dbReference>
<dbReference type="Proteomes" id="UP000439591">
    <property type="component" value="Unassembled WGS sequence"/>
</dbReference>
<evidence type="ECO:0000313" key="2">
    <source>
        <dbReference type="EMBL" id="CAA0099104.1"/>
    </source>
</evidence>
<gene>
    <name evidence="1" type="ORF">IHBHHGIJ_02199</name>
    <name evidence="2" type="ORF">KFEGEMFD_01801</name>
</gene>
<name>A0A5S9P6D5_9GAMM</name>
<evidence type="ECO:0000313" key="1">
    <source>
        <dbReference type="EMBL" id="CAA0091760.1"/>
    </source>
</evidence>
<protein>
    <submittedName>
        <fullName evidence="2">Steroid C26-monooxygenase</fullName>
        <ecNumber evidence="2">1.14.13.141</ecNumber>
    </submittedName>
</protein>
<sequence>MATAGSAAGKCIRWVTSVELFSRTVLQVTELSGVIFKKGDAVALFFLNRPIKMRVQSAI</sequence>
<dbReference type="EMBL" id="CACSIK010000001">
    <property type="protein sequence ID" value="CAA0091760.1"/>
    <property type="molecule type" value="Genomic_DNA"/>
</dbReference>
<evidence type="ECO:0000313" key="4">
    <source>
        <dbReference type="Proteomes" id="UP000439591"/>
    </source>
</evidence>
<keyword evidence="2" id="KW-0503">Monooxygenase</keyword>
<keyword evidence="3" id="KW-1185">Reference proteome</keyword>
<dbReference type="AlphaFoldDB" id="A0A5S9P6D5"/>
<dbReference type="EMBL" id="CACSIM010000002">
    <property type="protein sequence ID" value="CAA0099104.1"/>
    <property type="molecule type" value="Genomic_DNA"/>
</dbReference>
<keyword evidence="2" id="KW-0560">Oxidoreductase</keyword>
<dbReference type="EC" id="1.14.13.141" evidence="2"/>
<proteinExistence type="predicted"/>